<dbReference type="SUPFAM" id="SSF51430">
    <property type="entry name" value="NAD(P)-linked oxidoreductase"/>
    <property type="match status" value="1"/>
</dbReference>
<dbReference type="InterPro" id="IPR036812">
    <property type="entry name" value="NAD(P)_OxRdtase_dom_sf"/>
</dbReference>
<evidence type="ECO:0000313" key="2">
    <source>
        <dbReference type="Proteomes" id="UP001604267"/>
    </source>
</evidence>
<dbReference type="Proteomes" id="UP001604267">
    <property type="component" value="Unassembled WGS sequence"/>
</dbReference>
<reference evidence="1 2" key="1">
    <citation type="submission" date="2024-10" db="EMBL/GenBank/DDBJ databases">
        <title>The Natural Products Discovery Center: Release of the First 8490 Sequenced Strains for Exploring Actinobacteria Biosynthetic Diversity.</title>
        <authorList>
            <person name="Kalkreuter E."/>
            <person name="Kautsar S.A."/>
            <person name="Yang D."/>
            <person name="Bader C.D."/>
            <person name="Teijaro C.N."/>
            <person name="Fluegel L."/>
            <person name="Davis C.M."/>
            <person name="Simpson J.R."/>
            <person name="Lauterbach L."/>
            <person name="Steele A.D."/>
            <person name="Gui C."/>
            <person name="Meng S."/>
            <person name="Li G."/>
            <person name="Viehrig K."/>
            <person name="Ye F."/>
            <person name="Su P."/>
            <person name="Kiefer A.F."/>
            <person name="Nichols A."/>
            <person name="Cepeda A.J."/>
            <person name="Yan W."/>
            <person name="Fan B."/>
            <person name="Jiang Y."/>
            <person name="Adhikari A."/>
            <person name="Zheng C.-J."/>
            <person name="Schuster L."/>
            <person name="Cowan T.M."/>
            <person name="Smanski M.J."/>
            <person name="Chevrette M.G."/>
            <person name="De Carvalho L.P.S."/>
            <person name="Shen B."/>
        </authorList>
    </citation>
    <scope>NUCLEOTIDE SEQUENCE [LARGE SCALE GENOMIC DNA]</scope>
    <source>
        <strain evidence="1 2">NPDC048320</strain>
    </source>
</reference>
<keyword evidence="2" id="KW-1185">Reference proteome</keyword>
<dbReference type="RefSeq" id="WP_392819781.1">
    <property type="nucleotide sequence ID" value="NZ_JBICYV010000013.1"/>
</dbReference>
<comment type="caution">
    <text evidence="1">The sequence shown here is derived from an EMBL/GenBank/DDBJ whole genome shotgun (WGS) entry which is preliminary data.</text>
</comment>
<gene>
    <name evidence="1" type="ORF">ACGFZB_25680</name>
</gene>
<sequence>MEPITLALDCRGPLRAAAAAGLRVMASAPLRGGEVVEMVDGELVDLIRPSLTPAQVCLLVTASCPGVTDVLVSASSTPHWQQAVNALAETPLTIARLREITGVLTSV</sequence>
<proteinExistence type="predicted"/>
<dbReference type="Gene3D" id="3.20.20.100">
    <property type="entry name" value="NADP-dependent oxidoreductase domain"/>
    <property type="match status" value="1"/>
</dbReference>
<protein>
    <submittedName>
        <fullName evidence="1">Uncharacterized protein</fullName>
    </submittedName>
</protein>
<dbReference type="EMBL" id="JBICYV010000013">
    <property type="protein sequence ID" value="MFG3013771.1"/>
    <property type="molecule type" value="Genomic_DNA"/>
</dbReference>
<organism evidence="1 2">
    <name type="scientific">Streptomyces cinerochromogenes</name>
    <dbReference type="NCBI Taxonomy" id="66422"/>
    <lineage>
        <taxon>Bacteria</taxon>
        <taxon>Bacillati</taxon>
        <taxon>Actinomycetota</taxon>
        <taxon>Actinomycetes</taxon>
        <taxon>Kitasatosporales</taxon>
        <taxon>Streptomycetaceae</taxon>
        <taxon>Streptomyces</taxon>
    </lineage>
</organism>
<name>A0ABW7B998_9ACTN</name>
<evidence type="ECO:0000313" key="1">
    <source>
        <dbReference type="EMBL" id="MFG3013771.1"/>
    </source>
</evidence>
<accession>A0ABW7B998</accession>